<feature type="coiled-coil region" evidence="1">
    <location>
        <begin position="232"/>
        <end position="329"/>
    </location>
</feature>
<feature type="domain" description="Dynein heavy chain coiled coil stalk" evidence="2">
    <location>
        <begin position="22"/>
        <end position="355"/>
    </location>
</feature>
<sequence>MIRLYNRLYNEKRKSIEANQNKLKAGVAKLTEAENLVKELKQKAAEQQEKLAEKQSKANAALDMISNTMKNANSHKEEMENLKSKTEEENKQLIKRKREIEVELSEVEPLIQEARSAVGNIKSESLSEIRSLRAPPDVIRDILEGVLRLMGIQDTSWNSMKTFLAKRGVKEDIRSFDASRITTENRQAVEKLMSTKSESFDAKSAKRASVAAAPLATWVAANVKYSKVLDKIRPLEREQNKLKQNLTDAQAQLGELSAGLLDVDAAVAKLKEQLSAYTKEAAEIEIDLNKAQTTLAAAEGLVAKLTDEYERWQNQLKELSKEIEKLNNDCLMAAAFISFLSSESEDKRTEIMKIWCKEISVEHIDIESFFSSEREQLQWQSEGLASDKLSTQNAIIILKAEMVPLLIDPTSSATCWIKKHLKHKNVECITQNSPKFRNMLELAVRFGKICIIEEVDTVCPTLLPILRKEFYYQGERKLIKLNGKLVDHHADFKLILCSRNEQLKLSADVAPLINFLNFTVTHSGLTEQLLSGAIRQENPELENKKKQLLRDKEELQEKQANLQNQLLDDLANCKGDILQDTKLLASLNETKASSEAIAVALRESSEIQKKLQAEYDVHRDISSFGGSLYFACKEFAKTNILYLISTSAFTKLFLKALQTFHGMENKLDLQKKHLLYTVYSYMSRGIFKSDRLKFLLHLVFKLFSKGDTRRRMESISGSYSNPLQTHRISKVLTVQALRPDRLHSAISQCVLHITGFKTFEPNVQELAHIYKESNCEEPILLLALSGTDPSSEVTELAQTILGDGQCLEVAMGEGQETKALTALQKVCGNGSVVGAEKPASGNVLVANPQSKPEELWLISEPTPNFNPVLVQNSLKIVYEAPQGLKNNILRTFSTYGNRYLEKLEPNAARIFFVVACLHALLQERRKYIPQDAVYGGRIENIDDMKIVESYTKQYFIDEVLSHRWRPFGIHSSLPTTSKFQVLIVITVSRSTFSYKDEPAVFGLACNINRAWEKQTSEKMVAELK</sequence>
<dbReference type="Pfam" id="PF12781">
    <property type="entry name" value="AAA_9"/>
    <property type="match status" value="1"/>
</dbReference>
<dbReference type="PANTHER" id="PTHR45703">
    <property type="entry name" value="DYNEIN HEAVY CHAIN"/>
    <property type="match status" value="1"/>
</dbReference>
<dbReference type="InterPro" id="IPR026983">
    <property type="entry name" value="DHC"/>
</dbReference>
<evidence type="ECO:0000313" key="4">
    <source>
        <dbReference type="EMBL" id="KAJ8984389.1"/>
    </source>
</evidence>
<accession>A0ABQ9K2K8</accession>
<feature type="domain" description="Dynein heavy chain ATP-binding dynein motor region" evidence="3">
    <location>
        <begin position="378"/>
        <end position="597"/>
    </location>
</feature>
<reference evidence="4" key="1">
    <citation type="journal article" date="2023" name="Insect Mol. Biol.">
        <title>Genome sequencing provides insights into the evolution of gene families encoding plant cell wall-degrading enzymes in longhorned beetles.</title>
        <authorList>
            <person name="Shin N.R."/>
            <person name="Okamura Y."/>
            <person name="Kirsch R."/>
            <person name="Pauchet Y."/>
        </authorList>
    </citation>
    <scope>NUCLEOTIDE SEQUENCE</scope>
    <source>
        <strain evidence="4">MMC_N1</strain>
    </source>
</reference>
<evidence type="ECO:0000259" key="2">
    <source>
        <dbReference type="Pfam" id="PF12777"/>
    </source>
</evidence>
<dbReference type="Gene3D" id="1.20.920.20">
    <property type="match status" value="1"/>
</dbReference>
<dbReference type="EMBL" id="JAPWTJ010000039">
    <property type="protein sequence ID" value="KAJ8984389.1"/>
    <property type="molecule type" value="Genomic_DNA"/>
</dbReference>
<dbReference type="InterPro" id="IPR024743">
    <property type="entry name" value="Dynein_HC_stalk"/>
</dbReference>
<feature type="non-terminal residue" evidence="4">
    <location>
        <position position="1024"/>
    </location>
</feature>
<name>A0ABQ9K2K8_9CUCU</name>
<gene>
    <name evidence="4" type="ORF">NQ317_003537</name>
</gene>
<evidence type="ECO:0000256" key="1">
    <source>
        <dbReference type="SAM" id="Coils"/>
    </source>
</evidence>
<keyword evidence="1" id="KW-0175">Coiled coil</keyword>
<dbReference type="InterPro" id="IPR027417">
    <property type="entry name" value="P-loop_NTPase"/>
</dbReference>
<evidence type="ECO:0000259" key="3">
    <source>
        <dbReference type="Pfam" id="PF12781"/>
    </source>
</evidence>
<feature type="coiled-coil region" evidence="1">
    <location>
        <begin position="538"/>
        <end position="572"/>
    </location>
</feature>
<dbReference type="SUPFAM" id="SSF90257">
    <property type="entry name" value="Myosin rod fragments"/>
    <property type="match status" value="1"/>
</dbReference>
<dbReference type="InterPro" id="IPR035706">
    <property type="entry name" value="AAA_9"/>
</dbReference>
<dbReference type="InterPro" id="IPR042219">
    <property type="entry name" value="AAA_lid_11_sf"/>
</dbReference>
<evidence type="ECO:0008006" key="6">
    <source>
        <dbReference type="Google" id="ProtNLM"/>
    </source>
</evidence>
<dbReference type="Proteomes" id="UP001162164">
    <property type="component" value="Unassembled WGS sequence"/>
</dbReference>
<dbReference type="PANTHER" id="PTHR45703:SF22">
    <property type="entry name" value="DYNEIN CYTOPLASMIC 2 HEAVY CHAIN 1"/>
    <property type="match status" value="1"/>
</dbReference>
<dbReference type="Gene3D" id="1.10.8.1220">
    <property type="match status" value="1"/>
</dbReference>
<feature type="coiled-coil region" evidence="1">
    <location>
        <begin position="23"/>
        <end position="103"/>
    </location>
</feature>
<evidence type="ECO:0000313" key="5">
    <source>
        <dbReference type="Proteomes" id="UP001162164"/>
    </source>
</evidence>
<dbReference type="Gene3D" id="3.40.50.300">
    <property type="entry name" value="P-loop containing nucleotide triphosphate hydrolases"/>
    <property type="match status" value="2"/>
</dbReference>
<dbReference type="Gene3D" id="1.10.8.720">
    <property type="entry name" value="Region D6 of dynein motor"/>
    <property type="match status" value="1"/>
</dbReference>
<comment type="caution">
    <text evidence="4">The sequence shown here is derived from an EMBL/GenBank/DDBJ whole genome shotgun (WGS) entry which is preliminary data.</text>
</comment>
<protein>
    <recommendedName>
        <fullName evidence="6">Dynein heavy chain</fullName>
    </recommendedName>
</protein>
<dbReference type="Pfam" id="PF12777">
    <property type="entry name" value="MT"/>
    <property type="match status" value="1"/>
</dbReference>
<organism evidence="4 5">
    <name type="scientific">Molorchus minor</name>
    <dbReference type="NCBI Taxonomy" id="1323400"/>
    <lineage>
        <taxon>Eukaryota</taxon>
        <taxon>Metazoa</taxon>
        <taxon>Ecdysozoa</taxon>
        <taxon>Arthropoda</taxon>
        <taxon>Hexapoda</taxon>
        <taxon>Insecta</taxon>
        <taxon>Pterygota</taxon>
        <taxon>Neoptera</taxon>
        <taxon>Endopterygota</taxon>
        <taxon>Coleoptera</taxon>
        <taxon>Polyphaga</taxon>
        <taxon>Cucujiformia</taxon>
        <taxon>Chrysomeloidea</taxon>
        <taxon>Cerambycidae</taxon>
        <taxon>Lamiinae</taxon>
        <taxon>Monochamini</taxon>
        <taxon>Molorchus</taxon>
    </lineage>
</organism>
<keyword evidence="5" id="KW-1185">Reference proteome</keyword>
<dbReference type="Gene3D" id="6.10.140.1060">
    <property type="match status" value="1"/>
</dbReference>
<proteinExistence type="predicted"/>